<accession>A0A543PD90</accession>
<dbReference type="Gene3D" id="3.40.50.1010">
    <property type="entry name" value="5'-nuclease"/>
    <property type="match status" value="1"/>
</dbReference>
<protein>
    <submittedName>
        <fullName evidence="1">PIN domain-containing protein</fullName>
    </submittedName>
</protein>
<evidence type="ECO:0000313" key="1">
    <source>
        <dbReference type="EMBL" id="TQN42043.1"/>
    </source>
</evidence>
<dbReference type="CDD" id="cd09874">
    <property type="entry name" value="PIN_MT3492-like"/>
    <property type="match status" value="1"/>
</dbReference>
<keyword evidence="2" id="KW-1185">Reference proteome</keyword>
<dbReference type="InterPro" id="IPR029060">
    <property type="entry name" value="PIN-like_dom_sf"/>
</dbReference>
<dbReference type="Proteomes" id="UP000319865">
    <property type="component" value="Unassembled WGS sequence"/>
</dbReference>
<reference evidence="1 2" key="1">
    <citation type="submission" date="2019-06" db="EMBL/GenBank/DDBJ databases">
        <title>Sequencing the genomes of 1000 actinobacteria strains.</title>
        <authorList>
            <person name="Klenk H.-P."/>
        </authorList>
    </citation>
    <scope>NUCLEOTIDE SEQUENCE [LARGE SCALE GENOMIC DNA]</scope>
    <source>
        <strain evidence="1 2">DSM 46837</strain>
    </source>
</reference>
<dbReference type="EMBL" id="VFQE01000001">
    <property type="protein sequence ID" value="TQN42043.1"/>
    <property type="molecule type" value="Genomic_DNA"/>
</dbReference>
<dbReference type="SUPFAM" id="SSF88723">
    <property type="entry name" value="PIN domain-like"/>
    <property type="match status" value="1"/>
</dbReference>
<sequence>MDSLGALDELWTRLDVIAVDEPLVRRAAELARAHGLRGYDAVHCASGVEVNGPDTVAVAGDRALLDAWRVSGLDVIDTLA</sequence>
<gene>
    <name evidence="1" type="ORF">FHU33_1435</name>
</gene>
<organism evidence="1 2">
    <name type="scientific">Blastococcus colisei</name>
    <dbReference type="NCBI Taxonomy" id="1564162"/>
    <lineage>
        <taxon>Bacteria</taxon>
        <taxon>Bacillati</taxon>
        <taxon>Actinomycetota</taxon>
        <taxon>Actinomycetes</taxon>
        <taxon>Geodermatophilales</taxon>
        <taxon>Geodermatophilaceae</taxon>
        <taxon>Blastococcus</taxon>
    </lineage>
</organism>
<comment type="caution">
    <text evidence="1">The sequence shown here is derived from an EMBL/GenBank/DDBJ whole genome shotgun (WGS) entry which is preliminary data.</text>
</comment>
<dbReference type="AlphaFoldDB" id="A0A543PD90"/>
<evidence type="ECO:0000313" key="2">
    <source>
        <dbReference type="Proteomes" id="UP000319865"/>
    </source>
</evidence>
<name>A0A543PD90_9ACTN</name>
<proteinExistence type="predicted"/>